<dbReference type="EMBL" id="JAFFHA010000004">
    <property type="protein sequence ID" value="KAK4656827.1"/>
    <property type="molecule type" value="Genomic_DNA"/>
</dbReference>
<name>A0ABR0GMD4_9PEZI</name>
<evidence type="ECO:0000313" key="3">
    <source>
        <dbReference type="Proteomes" id="UP001323405"/>
    </source>
</evidence>
<keyword evidence="1" id="KW-0732">Signal</keyword>
<keyword evidence="3" id="KW-1185">Reference proteome</keyword>
<reference evidence="2 3" key="1">
    <citation type="journal article" date="2023" name="bioRxiv">
        <title>High-quality genome assemblies of four members of thePodospora anserinaspecies complex.</title>
        <authorList>
            <person name="Ament-Velasquez S.L."/>
            <person name="Vogan A.A."/>
            <person name="Wallerman O."/>
            <person name="Hartmann F."/>
            <person name="Gautier V."/>
            <person name="Silar P."/>
            <person name="Giraud T."/>
            <person name="Johannesson H."/>
        </authorList>
    </citation>
    <scope>NUCLEOTIDE SEQUENCE [LARGE SCALE GENOMIC DNA]</scope>
    <source>
        <strain evidence="2 3">CBS 415.72m</strain>
    </source>
</reference>
<feature type="signal peptide" evidence="1">
    <location>
        <begin position="1"/>
        <end position="21"/>
    </location>
</feature>
<gene>
    <name evidence="2" type="ORF">QC762_207600</name>
</gene>
<dbReference type="Proteomes" id="UP001323405">
    <property type="component" value="Unassembled WGS sequence"/>
</dbReference>
<comment type="caution">
    <text evidence="2">The sequence shown here is derived from an EMBL/GenBank/DDBJ whole genome shotgun (WGS) entry which is preliminary data.</text>
</comment>
<evidence type="ECO:0008006" key="4">
    <source>
        <dbReference type="Google" id="ProtNLM"/>
    </source>
</evidence>
<evidence type="ECO:0000256" key="1">
    <source>
        <dbReference type="SAM" id="SignalP"/>
    </source>
</evidence>
<organism evidence="2 3">
    <name type="scientific">Podospora pseudocomata</name>
    <dbReference type="NCBI Taxonomy" id="2093779"/>
    <lineage>
        <taxon>Eukaryota</taxon>
        <taxon>Fungi</taxon>
        <taxon>Dikarya</taxon>
        <taxon>Ascomycota</taxon>
        <taxon>Pezizomycotina</taxon>
        <taxon>Sordariomycetes</taxon>
        <taxon>Sordariomycetidae</taxon>
        <taxon>Sordariales</taxon>
        <taxon>Podosporaceae</taxon>
        <taxon>Podospora</taxon>
    </lineage>
</organism>
<protein>
    <recommendedName>
        <fullName evidence="4">Infection structure specific protein</fullName>
    </recommendedName>
</protein>
<proteinExistence type="predicted"/>
<evidence type="ECO:0000313" key="2">
    <source>
        <dbReference type="EMBL" id="KAK4656827.1"/>
    </source>
</evidence>
<sequence>MRAPDSTTTLWFILLSTFAVAQDTTATPRLTGLPTLAPSDRCAAYFQNELQASYPTQPAAIAEIVSSNSLDHDHVFVTGDPKLQPTNAHSDRRVVCSGVVAFPTKIAGAIPQRSTSILQEFAIWQKDVSSWVDANKESVKAFATSCSGEGETGVAGNALMMVATDVDACLTAAAVGLGPTDGSNGVAGPAATTSTAGGPRETGAAAVGALMGIGVGLMGML</sequence>
<dbReference type="GeneID" id="87907579"/>
<dbReference type="RefSeq" id="XP_062745802.1">
    <property type="nucleotide sequence ID" value="XM_062887672.1"/>
</dbReference>
<feature type="chain" id="PRO_5047127736" description="Infection structure specific protein" evidence="1">
    <location>
        <begin position="22"/>
        <end position="221"/>
    </location>
</feature>
<accession>A0ABR0GMD4</accession>